<dbReference type="Proteomes" id="UP000199664">
    <property type="component" value="Unassembled WGS sequence"/>
</dbReference>
<evidence type="ECO:0000313" key="2">
    <source>
        <dbReference type="EMBL" id="SEK40222.1"/>
    </source>
</evidence>
<dbReference type="EMBL" id="FOAN01000001">
    <property type="protein sequence ID" value="SEK40222.1"/>
    <property type="molecule type" value="Genomic_DNA"/>
</dbReference>
<proteinExistence type="predicted"/>
<sequence>MPDRARVDAFVAAVVSGDHVGAIRDFYTDDATMQENANEPRRGREALMAHEARALERLEKMHTHPPAAVLVDGDHVVVRWIFDATDKTGVTRRLEELAFQRWRGDRIAEERFFYDTGSAWREVGSSAT</sequence>
<name>A0A1H7GT66_9HYPH</name>
<keyword evidence="2" id="KW-0413">Isomerase</keyword>
<gene>
    <name evidence="2" type="ORF">SAMN04515666_101429</name>
</gene>
<keyword evidence="3" id="KW-1185">Reference proteome</keyword>
<evidence type="ECO:0000313" key="3">
    <source>
        <dbReference type="Proteomes" id="UP000199664"/>
    </source>
</evidence>
<dbReference type="Pfam" id="PF12680">
    <property type="entry name" value="SnoaL_2"/>
    <property type="match status" value="1"/>
</dbReference>
<dbReference type="OrthoDB" id="9803684at2"/>
<accession>A0A1H7GT66</accession>
<dbReference type="SUPFAM" id="SSF54427">
    <property type="entry name" value="NTF2-like"/>
    <property type="match status" value="1"/>
</dbReference>
<feature type="domain" description="SnoaL-like" evidence="1">
    <location>
        <begin position="7"/>
        <end position="109"/>
    </location>
</feature>
<dbReference type="InterPro" id="IPR032710">
    <property type="entry name" value="NTF2-like_dom_sf"/>
</dbReference>
<dbReference type="GO" id="GO:0016853">
    <property type="term" value="F:isomerase activity"/>
    <property type="evidence" value="ECO:0007669"/>
    <property type="project" value="UniProtKB-KW"/>
</dbReference>
<dbReference type="AlphaFoldDB" id="A0A1H7GT66"/>
<dbReference type="STRING" id="1036779.SAMN04515666_101429"/>
<dbReference type="RefSeq" id="WP_091829317.1">
    <property type="nucleotide sequence ID" value="NZ_FOAN01000001.1"/>
</dbReference>
<evidence type="ECO:0000259" key="1">
    <source>
        <dbReference type="Pfam" id="PF12680"/>
    </source>
</evidence>
<dbReference type="Gene3D" id="3.10.450.50">
    <property type="match status" value="1"/>
</dbReference>
<organism evidence="2 3">
    <name type="scientific">Bosea lupini</name>
    <dbReference type="NCBI Taxonomy" id="1036779"/>
    <lineage>
        <taxon>Bacteria</taxon>
        <taxon>Pseudomonadati</taxon>
        <taxon>Pseudomonadota</taxon>
        <taxon>Alphaproteobacteria</taxon>
        <taxon>Hyphomicrobiales</taxon>
        <taxon>Boseaceae</taxon>
        <taxon>Bosea</taxon>
    </lineage>
</organism>
<reference evidence="3" key="1">
    <citation type="submission" date="2016-10" db="EMBL/GenBank/DDBJ databases">
        <authorList>
            <person name="Varghese N."/>
            <person name="Submissions S."/>
        </authorList>
    </citation>
    <scope>NUCLEOTIDE SEQUENCE [LARGE SCALE GENOMIC DNA]</scope>
    <source>
        <strain evidence="3">LMG 26383,CCUG 61248,R- 45681</strain>
    </source>
</reference>
<protein>
    <submittedName>
        <fullName evidence="2">Ketosteroid isomerase-related protein</fullName>
    </submittedName>
</protein>
<dbReference type="InterPro" id="IPR037401">
    <property type="entry name" value="SnoaL-like"/>
</dbReference>